<evidence type="ECO:0000256" key="1">
    <source>
        <dbReference type="ARBA" id="ARBA00009437"/>
    </source>
</evidence>
<dbReference type="Pfam" id="PF03466">
    <property type="entry name" value="LysR_substrate"/>
    <property type="match status" value="1"/>
</dbReference>
<organism evidence="6 7">
    <name type="scientific">Paenibacillus baimaensis</name>
    <dbReference type="NCBI Taxonomy" id="2982185"/>
    <lineage>
        <taxon>Bacteria</taxon>
        <taxon>Bacillati</taxon>
        <taxon>Bacillota</taxon>
        <taxon>Bacilli</taxon>
        <taxon>Bacillales</taxon>
        <taxon>Paenibacillaceae</taxon>
        <taxon>Paenibacillus</taxon>
    </lineage>
</organism>
<gene>
    <name evidence="6" type="ORF">OB236_32720</name>
</gene>
<dbReference type="PANTHER" id="PTHR30126:SF64">
    <property type="entry name" value="HTH-TYPE TRANSCRIPTIONAL REGULATOR CITR"/>
    <property type="match status" value="1"/>
</dbReference>
<feature type="domain" description="HTH lysR-type" evidence="5">
    <location>
        <begin position="8"/>
        <end position="59"/>
    </location>
</feature>
<name>A0ABT2USA5_9BACL</name>
<sequence>MSSMDYYKVFYHTVKEGSITGAAQQLYITQPSASYAIKQLEEQLGVRLLLRKAKGIEMTEEGRVLFQFVEQAYGLLVAGERKISEMKTYIAGTIRLGASDSLCKYFLFPFLDKFHKAHPSIRICLSHGKTESILRRLRDGEIDCGIAHLPVDDRLLVQTTKPIQDCFIAGPEYAALAQAPITLQELSKQPFVMLSAHSRTRTFFHALLQTYGLEVVPDIELGSVDLLIDFVRKGMGISFITKEFVGDDLAAGTLVELKLVEPIPSRSIGVVTIPDGALSQAAAFFVKELVAHMEQNEMEAAPLDRKV</sequence>
<dbReference type="SUPFAM" id="SSF53850">
    <property type="entry name" value="Periplasmic binding protein-like II"/>
    <property type="match status" value="1"/>
</dbReference>
<evidence type="ECO:0000259" key="5">
    <source>
        <dbReference type="PROSITE" id="PS50931"/>
    </source>
</evidence>
<keyword evidence="2" id="KW-0805">Transcription regulation</keyword>
<dbReference type="PRINTS" id="PR00039">
    <property type="entry name" value="HTHLYSR"/>
</dbReference>
<reference evidence="6 7" key="1">
    <citation type="submission" date="2022-09" db="EMBL/GenBank/DDBJ databases">
        <authorList>
            <person name="Han X.L."/>
            <person name="Wang Q."/>
            <person name="Lu T."/>
        </authorList>
    </citation>
    <scope>NUCLEOTIDE SEQUENCE [LARGE SCALE GENOMIC DNA]</scope>
    <source>
        <strain evidence="6 7">WQ 127069</strain>
    </source>
</reference>
<evidence type="ECO:0000313" key="7">
    <source>
        <dbReference type="Proteomes" id="UP001652445"/>
    </source>
</evidence>
<keyword evidence="3" id="KW-0238">DNA-binding</keyword>
<dbReference type="CDD" id="cd05466">
    <property type="entry name" value="PBP2_LTTR_substrate"/>
    <property type="match status" value="1"/>
</dbReference>
<accession>A0ABT2USA5</accession>
<dbReference type="Gene3D" id="3.40.190.290">
    <property type="match status" value="1"/>
</dbReference>
<proteinExistence type="inferred from homology"/>
<dbReference type="InterPro" id="IPR005119">
    <property type="entry name" value="LysR_subst-bd"/>
</dbReference>
<comment type="caution">
    <text evidence="6">The sequence shown here is derived from an EMBL/GenBank/DDBJ whole genome shotgun (WGS) entry which is preliminary data.</text>
</comment>
<dbReference type="PROSITE" id="PS50931">
    <property type="entry name" value="HTH_LYSR"/>
    <property type="match status" value="1"/>
</dbReference>
<dbReference type="EMBL" id="JAOQIO010000110">
    <property type="protein sequence ID" value="MCU6796901.1"/>
    <property type="molecule type" value="Genomic_DNA"/>
</dbReference>
<dbReference type="InterPro" id="IPR000847">
    <property type="entry name" value="LysR_HTH_N"/>
</dbReference>
<evidence type="ECO:0000256" key="2">
    <source>
        <dbReference type="ARBA" id="ARBA00023015"/>
    </source>
</evidence>
<evidence type="ECO:0000256" key="3">
    <source>
        <dbReference type="ARBA" id="ARBA00023125"/>
    </source>
</evidence>
<keyword evidence="7" id="KW-1185">Reference proteome</keyword>
<dbReference type="InterPro" id="IPR036390">
    <property type="entry name" value="WH_DNA-bd_sf"/>
</dbReference>
<comment type="similarity">
    <text evidence="1">Belongs to the LysR transcriptional regulatory family.</text>
</comment>
<evidence type="ECO:0000256" key="4">
    <source>
        <dbReference type="ARBA" id="ARBA00023163"/>
    </source>
</evidence>
<dbReference type="Pfam" id="PF00126">
    <property type="entry name" value="HTH_1"/>
    <property type="match status" value="1"/>
</dbReference>
<dbReference type="SUPFAM" id="SSF46785">
    <property type="entry name" value="Winged helix' DNA-binding domain"/>
    <property type="match status" value="1"/>
</dbReference>
<keyword evidence="4" id="KW-0804">Transcription</keyword>
<dbReference type="Gene3D" id="1.10.10.10">
    <property type="entry name" value="Winged helix-like DNA-binding domain superfamily/Winged helix DNA-binding domain"/>
    <property type="match status" value="1"/>
</dbReference>
<evidence type="ECO:0000313" key="6">
    <source>
        <dbReference type="EMBL" id="MCU6796901.1"/>
    </source>
</evidence>
<dbReference type="Proteomes" id="UP001652445">
    <property type="component" value="Unassembled WGS sequence"/>
</dbReference>
<dbReference type="InterPro" id="IPR036388">
    <property type="entry name" value="WH-like_DNA-bd_sf"/>
</dbReference>
<protein>
    <submittedName>
        <fullName evidence="6">LysR family transcriptional regulator</fullName>
    </submittedName>
</protein>
<dbReference type="PANTHER" id="PTHR30126">
    <property type="entry name" value="HTH-TYPE TRANSCRIPTIONAL REGULATOR"/>
    <property type="match status" value="1"/>
</dbReference>
<dbReference type="RefSeq" id="WP_262687728.1">
    <property type="nucleotide sequence ID" value="NZ_JAOQIO010000110.1"/>
</dbReference>